<dbReference type="EMBL" id="MBFT01000576">
    <property type="protein sequence ID" value="PVU89098.1"/>
    <property type="molecule type" value="Genomic_DNA"/>
</dbReference>
<reference evidence="1 2" key="1">
    <citation type="journal article" date="2018" name="MBio">
        <title>Comparative Genomics Reveals the Core Gene Toolbox for the Fungus-Insect Symbiosis.</title>
        <authorList>
            <person name="Wang Y."/>
            <person name="Stata M."/>
            <person name="Wang W."/>
            <person name="Stajich J.E."/>
            <person name="White M.M."/>
            <person name="Moncalvo J.M."/>
        </authorList>
    </citation>
    <scope>NUCLEOTIDE SEQUENCE [LARGE SCALE GENOMIC DNA]</scope>
    <source>
        <strain evidence="1 2">AUS-77-4</strain>
    </source>
</reference>
<evidence type="ECO:0000313" key="2">
    <source>
        <dbReference type="Proteomes" id="UP000245699"/>
    </source>
</evidence>
<comment type="caution">
    <text evidence="1">The sequence shown here is derived from an EMBL/GenBank/DDBJ whole genome shotgun (WGS) entry which is preliminary data.</text>
</comment>
<accession>A0A2T9Y9S7</accession>
<feature type="non-terminal residue" evidence="1">
    <location>
        <position position="1"/>
    </location>
</feature>
<evidence type="ECO:0000313" key="1">
    <source>
        <dbReference type="EMBL" id="PVU89098.1"/>
    </source>
</evidence>
<dbReference type="AlphaFoldDB" id="A0A2T9Y9S7"/>
<sequence>YEYEEEEEDSNEIEETCLDDSKQNKELLKNNTDVYCGKDGTVWNKSSLKKSKTRTVKIIKGKVSVTTNKNQRRMV</sequence>
<gene>
    <name evidence="1" type="ORF">BB559_005244</name>
</gene>
<keyword evidence="2" id="KW-1185">Reference proteome</keyword>
<protein>
    <submittedName>
        <fullName evidence="1">Uncharacterized protein</fullName>
    </submittedName>
</protein>
<proteinExistence type="predicted"/>
<name>A0A2T9Y9S7_9FUNG</name>
<dbReference type="Proteomes" id="UP000245699">
    <property type="component" value="Unassembled WGS sequence"/>
</dbReference>
<organism evidence="1 2">
    <name type="scientific">Furculomyces boomerangus</name>
    <dbReference type="NCBI Taxonomy" id="61424"/>
    <lineage>
        <taxon>Eukaryota</taxon>
        <taxon>Fungi</taxon>
        <taxon>Fungi incertae sedis</taxon>
        <taxon>Zoopagomycota</taxon>
        <taxon>Kickxellomycotina</taxon>
        <taxon>Harpellomycetes</taxon>
        <taxon>Harpellales</taxon>
        <taxon>Harpellaceae</taxon>
        <taxon>Furculomyces</taxon>
    </lineage>
</organism>